<dbReference type="EMBL" id="CAACVJ010000682">
    <property type="protein sequence ID" value="VEP18326.1"/>
    <property type="molecule type" value="Genomic_DNA"/>
</dbReference>
<organism evidence="1 2">
    <name type="scientific">Hyella patelloides LEGE 07179</name>
    <dbReference type="NCBI Taxonomy" id="945734"/>
    <lineage>
        <taxon>Bacteria</taxon>
        <taxon>Bacillati</taxon>
        <taxon>Cyanobacteriota</taxon>
        <taxon>Cyanophyceae</taxon>
        <taxon>Pleurocapsales</taxon>
        <taxon>Hyellaceae</taxon>
        <taxon>Hyella</taxon>
    </lineage>
</organism>
<name>A0A563W3S1_9CYAN</name>
<keyword evidence="2" id="KW-1185">Reference proteome</keyword>
<evidence type="ECO:0000313" key="2">
    <source>
        <dbReference type="Proteomes" id="UP000320055"/>
    </source>
</evidence>
<reference evidence="1 2" key="1">
    <citation type="submission" date="2019-01" db="EMBL/GenBank/DDBJ databases">
        <authorList>
            <person name="Brito A."/>
        </authorList>
    </citation>
    <scope>NUCLEOTIDE SEQUENCE [LARGE SCALE GENOMIC DNA]</scope>
    <source>
        <strain evidence="1">1</strain>
    </source>
</reference>
<evidence type="ECO:0000313" key="1">
    <source>
        <dbReference type="EMBL" id="VEP18326.1"/>
    </source>
</evidence>
<gene>
    <name evidence="1" type="ORF">H1P_750010</name>
</gene>
<dbReference type="Proteomes" id="UP000320055">
    <property type="component" value="Unassembled WGS sequence"/>
</dbReference>
<dbReference type="OrthoDB" id="188682at2"/>
<dbReference type="RefSeq" id="WP_144867601.1">
    <property type="nucleotide sequence ID" value="NZ_LR213833.1"/>
</dbReference>
<accession>A0A563W3S1</accession>
<sequence length="113" mass="13651">MKQEIKEKYLVDFCVLLVEEYGYRRWFWFPNMQESELIIWWKQLESVSPYFMTPEPLPGDLYQVKEKDELDLFVSLRSKNQYYVAHIHCDDDSVLIKPSGEKILHQGYEPILD</sequence>
<dbReference type="AlphaFoldDB" id="A0A563W3S1"/>
<proteinExistence type="predicted"/>
<protein>
    <submittedName>
        <fullName evidence="1">Uncharacterized protein</fullName>
    </submittedName>
</protein>